<dbReference type="Pfam" id="PF07729">
    <property type="entry name" value="FCD"/>
    <property type="match status" value="1"/>
</dbReference>
<evidence type="ECO:0000259" key="5">
    <source>
        <dbReference type="PROSITE" id="PS50949"/>
    </source>
</evidence>
<dbReference type="PROSITE" id="PS50949">
    <property type="entry name" value="HTH_GNTR"/>
    <property type="match status" value="1"/>
</dbReference>
<dbReference type="InterPro" id="IPR011711">
    <property type="entry name" value="GntR_C"/>
</dbReference>
<evidence type="ECO:0000313" key="7">
    <source>
        <dbReference type="Proteomes" id="UP000323161"/>
    </source>
</evidence>
<dbReference type="SMART" id="SM00345">
    <property type="entry name" value="HTH_GNTR"/>
    <property type="match status" value="1"/>
</dbReference>
<dbReference type="CDD" id="cd07377">
    <property type="entry name" value="WHTH_GntR"/>
    <property type="match status" value="1"/>
</dbReference>
<comment type="caution">
    <text evidence="6">The sequence shown here is derived from an EMBL/GenBank/DDBJ whole genome shotgun (WGS) entry which is preliminary data.</text>
</comment>
<dbReference type="InterPro" id="IPR036390">
    <property type="entry name" value="WH_DNA-bd_sf"/>
</dbReference>
<dbReference type="PANTHER" id="PTHR43537:SF45">
    <property type="entry name" value="GNTR FAMILY REGULATORY PROTEIN"/>
    <property type="match status" value="1"/>
</dbReference>
<evidence type="ECO:0000256" key="4">
    <source>
        <dbReference type="SAM" id="MobiDB-lite"/>
    </source>
</evidence>
<evidence type="ECO:0000313" key="6">
    <source>
        <dbReference type="EMBL" id="KAA1176035.1"/>
    </source>
</evidence>
<dbReference type="SUPFAM" id="SSF46785">
    <property type="entry name" value="Winged helix' DNA-binding domain"/>
    <property type="match status" value="1"/>
</dbReference>
<dbReference type="InterPro" id="IPR008920">
    <property type="entry name" value="TF_FadR/GntR_C"/>
</dbReference>
<name>A0A5B0VPB3_9GAMM</name>
<keyword evidence="7" id="KW-1185">Reference proteome</keyword>
<sequence length="231" mass="25659">MATGTTRKASMADTVYEALREDIFELRLTPGDKFSEGDVGQRLNASRTPVREALYRLQREGYVEVLFRSGWQVKPLSARQVDDLYELRITLEQAAIHKLCSPTSPAPSLPMLNSQATPVTSISPLEERNFHCDLVAAAGNQEMSRVHSEIMDRLRLISRHHPADAAHAGDDRTEHAMILEAVKAGNETEAERRLISHIRIGQQAARKYTGNQEDSTATNLNGEQKSAPNDA</sequence>
<organism evidence="6 7">
    <name type="scientific">Marinobacter salinexigens</name>
    <dbReference type="NCBI Taxonomy" id="2919747"/>
    <lineage>
        <taxon>Bacteria</taxon>
        <taxon>Pseudomonadati</taxon>
        <taxon>Pseudomonadota</taxon>
        <taxon>Gammaproteobacteria</taxon>
        <taxon>Pseudomonadales</taxon>
        <taxon>Marinobacteraceae</taxon>
        <taxon>Marinobacter</taxon>
    </lineage>
</organism>
<evidence type="ECO:0000256" key="3">
    <source>
        <dbReference type="ARBA" id="ARBA00023163"/>
    </source>
</evidence>
<dbReference type="AlphaFoldDB" id="A0A5B0VPB3"/>
<dbReference type="GO" id="GO:0003700">
    <property type="term" value="F:DNA-binding transcription factor activity"/>
    <property type="evidence" value="ECO:0007669"/>
    <property type="project" value="InterPro"/>
</dbReference>
<dbReference type="InterPro" id="IPR000524">
    <property type="entry name" value="Tscrpt_reg_HTH_GntR"/>
</dbReference>
<keyword evidence="3" id="KW-0804">Transcription</keyword>
<feature type="region of interest" description="Disordered" evidence="4">
    <location>
        <begin position="206"/>
        <end position="231"/>
    </location>
</feature>
<keyword evidence="2" id="KW-0238">DNA-binding</keyword>
<evidence type="ECO:0000256" key="2">
    <source>
        <dbReference type="ARBA" id="ARBA00023125"/>
    </source>
</evidence>
<dbReference type="EMBL" id="VTUU01000001">
    <property type="protein sequence ID" value="KAA1176035.1"/>
    <property type="molecule type" value="Genomic_DNA"/>
</dbReference>
<accession>A0A5B0VPB3</accession>
<feature type="compositionally biased region" description="Polar residues" evidence="4">
    <location>
        <begin position="209"/>
        <end position="231"/>
    </location>
</feature>
<dbReference type="SUPFAM" id="SSF48008">
    <property type="entry name" value="GntR ligand-binding domain-like"/>
    <property type="match status" value="1"/>
</dbReference>
<dbReference type="Pfam" id="PF00392">
    <property type="entry name" value="GntR"/>
    <property type="match status" value="1"/>
</dbReference>
<dbReference type="GO" id="GO:0003677">
    <property type="term" value="F:DNA binding"/>
    <property type="evidence" value="ECO:0007669"/>
    <property type="project" value="UniProtKB-KW"/>
</dbReference>
<reference evidence="6 7" key="1">
    <citation type="submission" date="2019-08" db="EMBL/GenBank/DDBJ databases">
        <title>Marinobacter ZYF650 sp. nov., a marine bacterium isolated from seawater of the Mariana trench.</title>
        <authorList>
            <person name="Ahmad W."/>
        </authorList>
    </citation>
    <scope>NUCLEOTIDE SEQUENCE [LARGE SCALE GENOMIC DNA]</scope>
    <source>
        <strain evidence="6 7">ZYF650</strain>
    </source>
</reference>
<dbReference type="PANTHER" id="PTHR43537">
    <property type="entry name" value="TRANSCRIPTIONAL REGULATOR, GNTR FAMILY"/>
    <property type="match status" value="1"/>
</dbReference>
<evidence type="ECO:0000256" key="1">
    <source>
        <dbReference type="ARBA" id="ARBA00023015"/>
    </source>
</evidence>
<dbReference type="Proteomes" id="UP000323161">
    <property type="component" value="Unassembled WGS sequence"/>
</dbReference>
<dbReference type="Gene3D" id="1.20.120.530">
    <property type="entry name" value="GntR ligand-binding domain-like"/>
    <property type="match status" value="1"/>
</dbReference>
<protein>
    <submittedName>
        <fullName evidence="6">GntR family transcriptional regulator</fullName>
    </submittedName>
</protein>
<proteinExistence type="predicted"/>
<gene>
    <name evidence="6" type="ORF">FWJ25_02570</name>
</gene>
<keyword evidence="1" id="KW-0805">Transcription regulation</keyword>
<dbReference type="InterPro" id="IPR036388">
    <property type="entry name" value="WH-like_DNA-bd_sf"/>
</dbReference>
<feature type="domain" description="HTH gntR-type" evidence="5">
    <location>
        <begin position="9"/>
        <end position="76"/>
    </location>
</feature>
<dbReference type="RefSeq" id="WP_149598672.1">
    <property type="nucleotide sequence ID" value="NZ_VTUU01000001.1"/>
</dbReference>
<dbReference type="Gene3D" id="1.10.10.10">
    <property type="entry name" value="Winged helix-like DNA-binding domain superfamily/Winged helix DNA-binding domain"/>
    <property type="match status" value="1"/>
</dbReference>
<dbReference type="SMART" id="SM00895">
    <property type="entry name" value="FCD"/>
    <property type="match status" value="1"/>
</dbReference>